<gene>
    <name evidence="1" type="ORF">FKG94_17620</name>
</gene>
<evidence type="ECO:0000313" key="1">
    <source>
        <dbReference type="EMBL" id="TQV73515.1"/>
    </source>
</evidence>
<name>A0A545T8K1_9GAMM</name>
<keyword evidence="2" id="KW-1185">Reference proteome</keyword>
<sequence>MFRDSGFPRSSLFPTSIERINRAALIATSLVTPWSHHFSGAIIQSDLTILRTVTPPFDLPIHIAQNHTHLMSGMLADGLVGGELNFSHNTMTESVRFIVRALKGNGAGNTRVSFQDNQILGMNSTLSDTSVAARVIQTDAQFTNITNNYLRDLETTSAASLVYFEGGDLNCVGNTCCNAHGTEVWTHDKGAEQGTHVIKANSFDQSGVTDCALDAVIKIYTRHSFTVSDNEFLGLRSPACWVYESVNNAGVTPQQNVIPNNQIRNIQFPFAFKLVQPSQGCIEYKGANLPMSFRVQNSLF</sequence>
<reference evidence="1 2" key="1">
    <citation type="submission" date="2019-06" db="EMBL/GenBank/DDBJ databases">
        <title>Whole genome sequence for Cellvibrionaceae sp. R142.</title>
        <authorList>
            <person name="Wang G."/>
        </authorList>
    </citation>
    <scope>NUCLEOTIDE SEQUENCE [LARGE SCALE GENOMIC DNA]</scope>
    <source>
        <strain evidence="1 2">R142</strain>
    </source>
</reference>
<comment type="caution">
    <text evidence="1">The sequence shown here is derived from an EMBL/GenBank/DDBJ whole genome shotgun (WGS) entry which is preliminary data.</text>
</comment>
<organism evidence="1 2">
    <name type="scientific">Exilibacterium tricleocarpae</name>
    <dbReference type="NCBI Taxonomy" id="2591008"/>
    <lineage>
        <taxon>Bacteria</taxon>
        <taxon>Pseudomonadati</taxon>
        <taxon>Pseudomonadota</taxon>
        <taxon>Gammaproteobacteria</taxon>
        <taxon>Cellvibrionales</taxon>
        <taxon>Cellvibrionaceae</taxon>
        <taxon>Exilibacterium</taxon>
    </lineage>
</organism>
<proteinExistence type="predicted"/>
<accession>A0A545T8K1</accession>
<dbReference type="RefSeq" id="WP_142905644.1">
    <property type="nucleotide sequence ID" value="NZ_ML660097.1"/>
</dbReference>
<evidence type="ECO:0008006" key="3">
    <source>
        <dbReference type="Google" id="ProtNLM"/>
    </source>
</evidence>
<dbReference type="AlphaFoldDB" id="A0A545T8K1"/>
<dbReference type="Proteomes" id="UP000319732">
    <property type="component" value="Unassembled WGS sequence"/>
</dbReference>
<protein>
    <recommendedName>
        <fullName evidence="3">Right-handed parallel beta-helix repeat-containing protein</fullName>
    </recommendedName>
</protein>
<evidence type="ECO:0000313" key="2">
    <source>
        <dbReference type="Proteomes" id="UP000319732"/>
    </source>
</evidence>
<dbReference type="EMBL" id="VHSG01000018">
    <property type="protein sequence ID" value="TQV73515.1"/>
    <property type="molecule type" value="Genomic_DNA"/>
</dbReference>